<accession>A0AA48I709</accession>
<evidence type="ECO:0008006" key="4">
    <source>
        <dbReference type="Google" id="ProtNLM"/>
    </source>
</evidence>
<evidence type="ECO:0000313" key="3">
    <source>
        <dbReference type="Proteomes" id="UP001333710"/>
    </source>
</evidence>
<reference evidence="2" key="1">
    <citation type="submission" date="2023-01" db="EMBL/GenBank/DDBJ databases">
        <title>Complete genome sequence of Planctobacterium marinum strain Dej080120_11.</title>
        <authorList>
            <person name="Ueki S."/>
            <person name="Maruyama F."/>
        </authorList>
    </citation>
    <scope>NUCLEOTIDE SEQUENCE</scope>
    <source>
        <strain evidence="2">Dej080120_11</strain>
    </source>
</reference>
<keyword evidence="3" id="KW-1185">Reference proteome</keyword>
<dbReference type="KEGG" id="pmaw:MACH26_26310"/>
<feature type="signal peptide" evidence="1">
    <location>
        <begin position="1"/>
        <end position="21"/>
    </location>
</feature>
<sequence length="131" mass="15423">MGFLRLVFLLWAFSTASFAMAAMSTIDFVQVLNGNSTEADYYYRENWQALRKKAQKRGYIQSWQLLNVTYTEQTPYHYMLITTYADAQQFEQRESNFQKLIEEQGTIKLLNHIKPTDFRKTVNTTNAISLR</sequence>
<keyword evidence="1" id="KW-0732">Signal</keyword>
<name>A0AA48I709_9ALTE</name>
<evidence type="ECO:0000313" key="2">
    <source>
        <dbReference type="EMBL" id="BDX07110.1"/>
    </source>
</evidence>
<protein>
    <recommendedName>
        <fullName evidence="4">NIPSNAP domain-containing protein</fullName>
    </recommendedName>
</protein>
<organism evidence="2 3">
    <name type="scientific">Planctobacterium marinum</name>
    <dbReference type="NCBI Taxonomy" id="1631968"/>
    <lineage>
        <taxon>Bacteria</taxon>
        <taxon>Pseudomonadati</taxon>
        <taxon>Pseudomonadota</taxon>
        <taxon>Gammaproteobacteria</taxon>
        <taxon>Alteromonadales</taxon>
        <taxon>Alteromonadaceae</taxon>
        <taxon>Planctobacterium</taxon>
    </lineage>
</organism>
<dbReference type="RefSeq" id="WP_338293099.1">
    <property type="nucleotide sequence ID" value="NZ_AP027272.1"/>
</dbReference>
<dbReference type="Proteomes" id="UP001333710">
    <property type="component" value="Chromosome"/>
</dbReference>
<dbReference type="AlphaFoldDB" id="A0AA48I709"/>
<proteinExistence type="predicted"/>
<dbReference type="EMBL" id="AP027272">
    <property type="protein sequence ID" value="BDX07110.1"/>
    <property type="molecule type" value="Genomic_DNA"/>
</dbReference>
<feature type="chain" id="PRO_5041248009" description="NIPSNAP domain-containing protein" evidence="1">
    <location>
        <begin position="22"/>
        <end position="131"/>
    </location>
</feature>
<gene>
    <name evidence="2" type="ORF">MACH26_26310</name>
</gene>
<evidence type="ECO:0000256" key="1">
    <source>
        <dbReference type="SAM" id="SignalP"/>
    </source>
</evidence>